<reference evidence="7 8" key="1">
    <citation type="journal article" date="2016" name="Nat. Commun.">
        <title>Thousands of microbial genomes shed light on interconnected biogeochemical processes in an aquifer system.</title>
        <authorList>
            <person name="Anantharaman K."/>
            <person name="Brown C.T."/>
            <person name="Hug L.A."/>
            <person name="Sharon I."/>
            <person name="Castelle C.J."/>
            <person name="Probst A.J."/>
            <person name="Thomas B.C."/>
            <person name="Singh A."/>
            <person name="Wilkins M.J."/>
            <person name="Karaoz U."/>
            <person name="Brodie E.L."/>
            <person name="Williams K.H."/>
            <person name="Hubbard S.S."/>
            <person name="Banfield J.F."/>
        </authorList>
    </citation>
    <scope>NUCLEOTIDE SEQUENCE [LARGE SCALE GENOMIC DNA]</scope>
</reference>
<feature type="transmembrane region" description="Helical" evidence="5">
    <location>
        <begin position="390"/>
        <end position="408"/>
    </location>
</feature>
<feature type="transmembrane region" description="Helical" evidence="5">
    <location>
        <begin position="138"/>
        <end position="162"/>
    </location>
</feature>
<dbReference type="AlphaFoldDB" id="A0A1F6WQS3"/>
<feature type="transmembrane region" description="Helical" evidence="5">
    <location>
        <begin position="267"/>
        <end position="286"/>
    </location>
</feature>
<evidence type="ECO:0000313" key="8">
    <source>
        <dbReference type="Proteomes" id="UP000179448"/>
    </source>
</evidence>
<comment type="subcellular location">
    <subcellularLocation>
        <location evidence="1">Endomembrane system</location>
        <topology evidence="1">Multi-pass membrane protein</topology>
    </subcellularLocation>
</comment>
<dbReference type="PANTHER" id="PTHR23519:SF1">
    <property type="entry name" value="AUTOPHAGY-RELATED PROTEIN 22"/>
    <property type="match status" value="1"/>
</dbReference>
<dbReference type="PANTHER" id="PTHR23519">
    <property type="entry name" value="AUTOPHAGY-RELATED PROTEIN 22"/>
    <property type="match status" value="1"/>
</dbReference>
<name>A0A1F6WQS3_9BACT</name>
<feature type="transmembrane region" description="Helical" evidence="5">
    <location>
        <begin position="298"/>
        <end position="317"/>
    </location>
</feature>
<keyword evidence="2 5" id="KW-0812">Transmembrane</keyword>
<dbReference type="Gene3D" id="1.20.1250.20">
    <property type="entry name" value="MFS general substrate transporter like domains"/>
    <property type="match status" value="2"/>
</dbReference>
<dbReference type="InterPro" id="IPR036259">
    <property type="entry name" value="MFS_trans_sf"/>
</dbReference>
<feature type="transmembrane region" description="Helical" evidence="5">
    <location>
        <begin position="102"/>
        <end position="126"/>
    </location>
</feature>
<evidence type="ECO:0000256" key="3">
    <source>
        <dbReference type="ARBA" id="ARBA00022989"/>
    </source>
</evidence>
<comment type="caution">
    <text evidence="7">The sequence shown here is derived from an EMBL/GenBank/DDBJ whole genome shotgun (WGS) entry which is preliminary data.</text>
</comment>
<evidence type="ECO:0000259" key="6">
    <source>
        <dbReference type="PROSITE" id="PS50850"/>
    </source>
</evidence>
<dbReference type="EMBL" id="MFUQ01000003">
    <property type="protein sequence ID" value="OGI84095.1"/>
    <property type="molecule type" value="Genomic_DNA"/>
</dbReference>
<proteinExistence type="predicted"/>
<evidence type="ECO:0000256" key="4">
    <source>
        <dbReference type="ARBA" id="ARBA00023136"/>
    </source>
</evidence>
<sequence>MEKSNPWIWSLYDFANSLASIIVSFYFSLFVVSQLGKSDVWVSVPVAITTFLLLATLPFLGSVIDKVKRYKPALYTTTILAICALILLGIFASKIILNSNLFIFVIIFYFLFQYFYQIAMAFYLPFLQSLSQRHSRDFVASLGLAIGQLGNIVGLAIAFFIVGSDLNILGLSKIPLAFCFGAILFLIFFFIFNKKFKEEDYHIDRQVSFLPRSFKELFAQFTILKKEKNVLWYLIAYYLFADAILTLQLFASLYLDKVGLLDSGLRTVAFSIGLLTAVIGALLTPWFHKKIGNLKRAISIIIVIWSLLLFVLALAITPTQMTIIIGLNGLAFGILFSLSRIIYSKIIPKDEPAKYFGMYVLFERFASILGPLIWSFSTIIFAFAGEETKYRFAIGSLGVLVLISYFVMRKVKEEYYS</sequence>
<evidence type="ECO:0000256" key="5">
    <source>
        <dbReference type="SAM" id="Phobius"/>
    </source>
</evidence>
<feature type="transmembrane region" description="Helical" evidence="5">
    <location>
        <begin position="7"/>
        <end position="28"/>
    </location>
</feature>
<dbReference type="GO" id="GO:0022857">
    <property type="term" value="F:transmembrane transporter activity"/>
    <property type="evidence" value="ECO:0007669"/>
    <property type="project" value="InterPro"/>
</dbReference>
<keyword evidence="4 5" id="KW-0472">Membrane</keyword>
<evidence type="ECO:0000313" key="7">
    <source>
        <dbReference type="EMBL" id="OGI84095.1"/>
    </source>
</evidence>
<feature type="transmembrane region" description="Helical" evidence="5">
    <location>
        <begin position="364"/>
        <end position="384"/>
    </location>
</feature>
<feature type="transmembrane region" description="Helical" evidence="5">
    <location>
        <begin position="323"/>
        <end position="343"/>
    </location>
</feature>
<organism evidence="7 8">
    <name type="scientific">Candidatus Nomurabacteria bacterium RIFCSPLOWO2_01_FULL_36_10b</name>
    <dbReference type="NCBI Taxonomy" id="1801766"/>
    <lineage>
        <taxon>Bacteria</taxon>
        <taxon>Candidatus Nomuraibacteriota</taxon>
    </lineage>
</organism>
<dbReference type="InterPro" id="IPR050495">
    <property type="entry name" value="ATG22/LtaA_families"/>
</dbReference>
<dbReference type="PROSITE" id="PS50850">
    <property type="entry name" value="MFS"/>
    <property type="match status" value="1"/>
</dbReference>
<feature type="transmembrane region" description="Helical" evidence="5">
    <location>
        <begin position="73"/>
        <end position="96"/>
    </location>
</feature>
<dbReference type="GO" id="GO:0012505">
    <property type="term" value="C:endomembrane system"/>
    <property type="evidence" value="ECO:0007669"/>
    <property type="project" value="UniProtKB-SubCell"/>
</dbReference>
<feature type="transmembrane region" description="Helical" evidence="5">
    <location>
        <begin position="230"/>
        <end position="255"/>
    </location>
</feature>
<gene>
    <name evidence="7" type="ORF">A2997_01180</name>
</gene>
<dbReference type="SUPFAM" id="SSF103473">
    <property type="entry name" value="MFS general substrate transporter"/>
    <property type="match status" value="1"/>
</dbReference>
<dbReference type="STRING" id="1801766.A2997_01180"/>
<keyword evidence="3 5" id="KW-1133">Transmembrane helix</keyword>
<evidence type="ECO:0000256" key="2">
    <source>
        <dbReference type="ARBA" id="ARBA00022692"/>
    </source>
</evidence>
<accession>A0A1F6WQS3</accession>
<dbReference type="Pfam" id="PF07690">
    <property type="entry name" value="MFS_1"/>
    <property type="match status" value="1"/>
</dbReference>
<feature type="transmembrane region" description="Helical" evidence="5">
    <location>
        <begin position="40"/>
        <end position="61"/>
    </location>
</feature>
<dbReference type="Proteomes" id="UP000179448">
    <property type="component" value="Unassembled WGS sequence"/>
</dbReference>
<protein>
    <recommendedName>
        <fullName evidence="6">Major facilitator superfamily (MFS) profile domain-containing protein</fullName>
    </recommendedName>
</protein>
<evidence type="ECO:0000256" key="1">
    <source>
        <dbReference type="ARBA" id="ARBA00004127"/>
    </source>
</evidence>
<feature type="transmembrane region" description="Helical" evidence="5">
    <location>
        <begin position="174"/>
        <end position="192"/>
    </location>
</feature>
<dbReference type="InterPro" id="IPR020846">
    <property type="entry name" value="MFS_dom"/>
</dbReference>
<feature type="domain" description="Major facilitator superfamily (MFS) profile" evidence="6">
    <location>
        <begin position="229"/>
        <end position="417"/>
    </location>
</feature>
<dbReference type="InterPro" id="IPR011701">
    <property type="entry name" value="MFS"/>
</dbReference>